<evidence type="ECO:0000256" key="8">
    <source>
        <dbReference type="ARBA" id="ARBA00023014"/>
    </source>
</evidence>
<evidence type="ECO:0000256" key="3">
    <source>
        <dbReference type="ARBA" id="ARBA00022490"/>
    </source>
</evidence>
<keyword evidence="4 9" id="KW-0808">Transferase</keyword>
<dbReference type="NCBIfam" id="NF002806">
    <property type="entry name" value="PRK02948.1"/>
    <property type="match status" value="1"/>
</dbReference>
<organism evidence="12 13">
    <name type="scientific">Methanoculleus thermophilus</name>
    <dbReference type="NCBI Taxonomy" id="2200"/>
    <lineage>
        <taxon>Archaea</taxon>
        <taxon>Methanobacteriati</taxon>
        <taxon>Methanobacteriota</taxon>
        <taxon>Stenosarchaea group</taxon>
        <taxon>Methanomicrobia</taxon>
        <taxon>Methanomicrobiales</taxon>
        <taxon>Methanomicrobiaceae</taxon>
        <taxon>Methanoculleus</taxon>
    </lineage>
</organism>
<feature type="domain" description="Aminotransferase class V" evidence="11">
    <location>
        <begin position="23"/>
        <end position="385"/>
    </location>
</feature>
<feature type="active site" description="Cysteine persulfide intermediate" evidence="9">
    <location>
        <position position="344"/>
    </location>
</feature>
<dbReference type="Gene3D" id="3.90.1150.10">
    <property type="entry name" value="Aspartate Aminotransferase, domain 1"/>
    <property type="match status" value="1"/>
</dbReference>
<dbReference type="AlphaFoldDB" id="A0A1G8ZD91"/>
<name>A0A1G8ZD91_9EURY</name>
<dbReference type="InterPro" id="IPR017772">
    <property type="entry name" value="Cys_deSase_NifS_bac/arc"/>
</dbReference>
<dbReference type="PIRSF" id="PIRSF005572">
    <property type="entry name" value="NifS"/>
    <property type="match status" value="1"/>
</dbReference>
<gene>
    <name evidence="9" type="primary">iscS</name>
    <name evidence="12" type="ORF">SAMN04488571_104103</name>
</gene>
<feature type="binding site" description="via persulfide group" evidence="9">
    <location>
        <position position="344"/>
    </location>
    <ligand>
        <name>[2Fe-2S] cluster</name>
        <dbReference type="ChEBI" id="CHEBI:190135"/>
        <note>ligand shared with IscU</note>
    </ligand>
</feature>
<dbReference type="NCBIfam" id="TIGR03402">
    <property type="entry name" value="FeS_nifS"/>
    <property type="match status" value="1"/>
</dbReference>
<feature type="binding site" evidence="9">
    <location>
        <position position="198"/>
    </location>
    <ligand>
        <name>pyridoxal 5'-phosphate</name>
        <dbReference type="ChEBI" id="CHEBI:597326"/>
    </ligand>
</feature>
<feature type="binding site" evidence="9">
    <location>
        <begin position="90"/>
        <end position="91"/>
    </location>
    <ligand>
        <name>pyridoxal 5'-phosphate</name>
        <dbReference type="ChEBI" id="CHEBI:597326"/>
    </ligand>
</feature>
<dbReference type="InterPro" id="IPR015424">
    <property type="entry name" value="PyrdxlP-dep_Trfase"/>
</dbReference>
<comment type="similarity">
    <text evidence="2 9">Belongs to the class-V pyridoxal-phosphate-dependent aminotransferase family. NifS/IscS subfamily.</text>
</comment>
<keyword evidence="9" id="KW-0001">2Fe-2S</keyword>
<keyword evidence="8 9" id="KW-0411">Iron-sulfur</keyword>
<dbReference type="SUPFAM" id="SSF53383">
    <property type="entry name" value="PLP-dependent transferases"/>
    <property type="match status" value="1"/>
</dbReference>
<reference evidence="12 13" key="1">
    <citation type="submission" date="2016-10" db="EMBL/GenBank/DDBJ databases">
        <authorList>
            <person name="Varghese N."/>
            <person name="Submissions S."/>
        </authorList>
    </citation>
    <scope>NUCLEOTIDE SEQUENCE [LARGE SCALE GENOMIC DNA]</scope>
    <source>
        <strain evidence="12 13">DSM 2373</strain>
    </source>
</reference>
<dbReference type="InterPro" id="IPR020578">
    <property type="entry name" value="Aminotrans_V_PyrdxlP_BS"/>
</dbReference>
<evidence type="ECO:0000259" key="11">
    <source>
        <dbReference type="Pfam" id="PF00266"/>
    </source>
</evidence>
<dbReference type="GO" id="GO:0046872">
    <property type="term" value="F:metal ion binding"/>
    <property type="evidence" value="ECO:0007669"/>
    <property type="project" value="UniProtKB-KW"/>
</dbReference>
<dbReference type="InterPro" id="IPR000192">
    <property type="entry name" value="Aminotrans_V_dom"/>
</dbReference>
<evidence type="ECO:0000256" key="5">
    <source>
        <dbReference type="ARBA" id="ARBA00022723"/>
    </source>
</evidence>
<dbReference type="GO" id="GO:0031071">
    <property type="term" value="F:cysteine desulfurase activity"/>
    <property type="evidence" value="ECO:0007669"/>
    <property type="project" value="UniProtKB-UniRule"/>
</dbReference>
<comment type="miscellaneous">
    <text evidence="9">In Archaea the pyridoxal phosphate cofactor is not covalently bound to Lys but ligated by other amino acids.</text>
</comment>
<keyword evidence="5 9" id="KW-0479">Metal-binding</keyword>
<evidence type="ECO:0000256" key="1">
    <source>
        <dbReference type="ARBA" id="ARBA00001933"/>
    </source>
</evidence>
<dbReference type="GO" id="GO:0044571">
    <property type="term" value="P:[2Fe-2S] cluster assembly"/>
    <property type="evidence" value="ECO:0007669"/>
    <property type="project" value="UniProtKB-UniRule"/>
</dbReference>
<keyword evidence="13" id="KW-1185">Reference proteome</keyword>
<comment type="cofactor">
    <cofactor evidence="1 9 10">
        <name>pyridoxal 5'-phosphate</name>
        <dbReference type="ChEBI" id="CHEBI:597326"/>
    </cofactor>
</comment>
<feature type="binding site" evidence="9">
    <location>
        <position position="170"/>
    </location>
    <ligand>
        <name>pyridoxal 5'-phosphate</name>
        <dbReference type="ChEBI" id="CHEBI:597326"/>
    </ligand>
</feature>
<dbReference type="EMBL" id="FNFT01000004">
    <property type="protein sequence ID" value="SDK12893.1"/>
    <property type="molecule type" value="Genomic_DNA"/>
</dbReference>
<evidence type="ECO:0000256" key="6">
    <source>
        <dbReference type="ARBA" id="ARBA00022898"/>
    </source>
</evidence>
<dbReference type="InterPro" id="IPR016454">
    <property type="entry name" value="Cysteine_dSase"/>
</dbReference>
<evidence type="ECO:0000256" key="2">
    <source>
        <dbReference type="ARBA" id="ARBA00006490"/>
    </source>
</evidence>
<comment type="catalytic activity">
    <reaction evidence="9">
        <text>(sulfur carrier)-H + L-cysteine = (sulfur carrier)-SH + L-alanine</text>
        <dbReference type="Rhea" id="RHEA:43892"/>
        <dbReference type="Rhea" id="RHEA-COMP:14737"/>
        <dbReference type="Rhea" id="RHEA-COMP:14739"/>
        <dbReference type="ChEBI" id="CHEBI:29917"/>
        <dbReference type="ChEBI" id="CHEBI:35235"/>
        <dbReference type="ChEBI" id="CHEBI:57972"/>
        <dbReference type="ChEBI" id="CHEBI:64428"/>
        <dbReference type="EC" id="2.8.1.7"/>
    </reaction>
</comment>
<proteinExistence type="inferred from homology"/>
<sequence>MKYLCVEPGCSMNTTVNRRSRLVYMDHAATTPVRPEVVEEMLPCFTERFGNPSSVYALAREARVTLEKARRQVADAIGANPKEIYFTSGGTEADNWAIKGVAAANRKKGDHIITSAIEHHAVIHTCQSLEKQGYRVTYLPVDEFGRVDPASVEEAITDKTILVSVMTANNEIGTIQPVAEIAKVAHDHGVPFHTDAVQAIGAIPIDVDNMGIDLLSLSGHKFGGPKGTGALYIRDKTRIGTFMDGGAQERGRRAGTENVPGIVGLGKAIELAVAEMPEKSPRLAAMRDRLIKGILETIPETRLNGHPTERLPNNVNVAFRYVEGESILLMLDALGIAASTGSACTSASLEPSHVLVACGLPHEEAHGSLRLTLGSRNTEEDVDYVLEVLPRVIERLRRMSPLSPERYA</sequence>
<keyword evidence="3 9" id="KW-0963">Cytoplasm</keyword>
<dbReference type="UniPathway" id="UPA00266"/>
<protein>
    <recommendedName>
        <fullName evidence="9">Cysteine desulfurase IscS</fullName>
        <ecNumber evidence="9">2.8.1.7</ecNumber>
    </recommendedName>
</protein>
<keyword evidence="6 9" id="KW-0663">Pyridoxal phosphate</keyword>
<dbReference type="InterPro" id="IPR015421">
    <property type="entry name" value="PyrdxlP-dep_Trfase_major"/>
</dbReference>
<dbReference type="InterPro" id="IPR010240">
    <property type="entry name" value="Cys_deSase_IscS"/>
</dbReference>
<comment type="pathway">
    <text evidence="9">Cofactor biosynthesis; iron-sulfur cluster biosynthesis.</text>
</comment>
<dbReference type="STRING" id="2200.GCA_001571405_01451"/>
<evidence type="ECO:0000256" key="10">
    <source>
        <dbReference type="RuleBase" id="RU004504"/>
    </source>
</evidence>
<evidence type="ECO:0000256" key="4">
    <source>
        <dbReference type="ARBA" id="ARBA00022679"/>
    </source>
</evidence>
<comment type="subunit">
    <text evidence="9">Homodimer. Forms a heterotetramer with IscU, interacts with other sulfur acceptors.</text>
</comment>
<dbReference type="GO" id="GO:0030170">
    <property type="term" value="F:pyridoxal phosphate binding"/>
    <property type="evidence" value="ECO:0007669"/>
    <property type="project" value="UniProtKB-UniRule"/>
</dbReference>
<evidence type="ECO:0000256" key="9">
    <source>
        <dbReference type="HAMAP-Rule" id="MF_00331"/>
    </source>
</evidence>
<comment type="subcellular location">
    <subcellularLocation>
        <location evidence="9">Cytoplasm</location>
    </subcellularLocation>
</comment>
<comment type="function">
    <text evidence="9">Master enzyme that delivers sulfur to a number of partners involved in Fe-S cluster assembly, tRNA modification or cofactor biosynthesis. Catalyzes the removal of elemental sulfur atoms from cysteine to produce alanine. Functions as a sulfur delivery protein for Fe-S cluster synthesis onto IscU, an Fe-S scaffold assembly protein, as well as other S acceptor proteins.</text>
</comment>
<dbReference type="PANTHER" id="PTHR11601:SF34">
    <property type="entry name" value="CYSTEINE DESULFURASE"/>
    <property type="match status" value="1"/>
</dbReference>
<dbReference type="Proteomes" id="UP000326500">
    <property type="component" value="Unassembled WGS sequence"/>
</dbReference>
<dbReference type="FunFam" id="3.40.640.10:FF:000084">
    <property type="entry name" value="IscS-like cysteine desulfurase"/>
    <property type="match status" value="1"/>
</dbReference>
<keyword evidence="7 9" id="KW-0408">Iron</keyword>
<feature type="binding site" evidence="9">
    <location>
        <position position="256"/>
    </location>
    <ligand>
        <name>pyridoxal 5'-phosphate</name>
        <dbReference type="ChEBI" id="CHEBI:597326"/>
    </ligand>
</feature>
<evidence type="ECO:0000256" key="7">
    <source>
        <dbReference type="ARBA" id="ARBA00023004"/>
    </source>
</evidence>
<dbReference type="PANTHER" id="PTHR11601">
    <property type="entry name" value="CYSTEINE DESULFURYLASE FAMILY MEMBER"/>
    <property type="match status" value="1"/>
</dbReference>
<dbReference type="GO" id="GO:0051537">
    <property type="term" value="F:2 iron, 2 sulfur cluster binding"/>
    <property type="evidence" value="ECO:0007669"/>
    <property type="project" value="UniProtKB-UniRule"/>
</dbReference>
<dbReference type="InterPro" id="IPR015422">
    <property type="entry name" value="PyrdxlP-dep_Trfase_small"/>
</dbReference>
<dbReference type="Gene3D" id="3.40.640.10">
    <property type="entry name" value="Type I PLP-dependent aspartate aminotransferase-like (Major domain)"/>
    <property type="match status" value="1"/>
</dbReference>
<evidence type="ECO:0000313" key="12">
    <source>
        <dbReference type="EMBL" id="SDK12893.1"/>
    </source>
</evidence>
<dbReference type="EC" id="2.8.1.7" evidence="9"/>
<dbReference type="GO" id="GO:0006520">
    <property type="term" value="P:amino acid metabolic process"/>
    <property type="evidence" value="ECO:0007669"/>
    <property type="project" value="InterPro"/>
</dbReference>
<feature type="binding site" evidence="9">
    <location>
        <begin position="218"/>
        <end position="220"/>
    </location>
    <ligand>
        <name>pyridoxal 5'-phosphate</name>
        <dbReference type="ChEBI" id="CHEBI:597326"/>
    </ligand>
</feature>
<accession>A0A1G8ZD91</accession>
<dbReference type="Pfam" id="PF00266">
    <property type="entry name" value="Aminotran_5"/>
    <property type="match status" value="1"/>
</dbReference>
<dbReference type="HAMAP" id="MF_00331">
    <property type="entry name" value="Cys_desulf_IscS"/>
    <property type="match status" value="1"/>
</dbReference>
<evidence type="ECO:0000313" key="13">
    <source>
        <dbReference type="Proteomes" id="UP000326500"/>
    </source>
</evidence>
<dbReference type="GO" id="GO:1990221">
    <property type="term" value="C:L-cysteine desulfurase complex"/>
    <property type="evidence" value="ECO:0007669"/>
    <property type="project" value="UniProtKB-ARBA"/>
</dbReference>
<dbReference type="PROSITE" id="PS00595">
    <property type="entry name" value="AA_TRANSFER_CLASS_5"/>
    <property type="match status" value="1"/>
</dbReference>